<feature type="transmembrane region" description="Helical" evidence="5">
    <location>
        <begin position="12"/>
        <end position="33"/>
    </location>
</feature>
<evidence type="ECO:0000313" key="8">
    <source>
        <dbReference type="Proteomes" id="UP000187209"/>
    </source>
</evidence>
<dbReference type="GO" id="GO:0016020">
    <property type="term" value="C:membrane"/>
    <property type="evidence" value="ECO:0007669"/>
    <property type="project" value="UniProtKB-SubCell"/>
</dbReference>
<evidence type="ECO:0000256" key="1">
    <source>
        <dbReference type="ARBA" id="ARBA00004370"/>
    </source>
</evidence>
<keyword evidence="3 5" id="KW-1133">Transmembrane helix</keyword>
<proteinExistence type="predicted"/>
<reference evidence="7 8" key="1">
    <citation type="submission" date="2016-11" db="EMBL/GenBank/DDBJ databases">
        <title>The macronuclear genome of Stentor coeruleus: a giant cell with tiny introns.</title>
        <authorList>
            <person name="Slabodnick M."/>
            <person name="Ruby J.G."/>
            <person name="Reiff S.B."/>
            <person name="Swart E.C."/>
            <person name="Gosai S."/>
            <person name="Prabakaran S."/>
            <person name="Witkowska E."/>
            <person name="Larue G.E."/>
            <person name="Fisher S."/>
            <person name="Freeman R.M."/>
            <person name="Gunawardena J."/>
            <person name="Chu W."/>
            <person name="Stover N.A."/>
            <person name="Gregory B.D."/>
            <person name="Nowacki M."/>
            <person name="Derisi J."/>
            <person name="Roy S.W."/>
            <person name="Marshall W.F."/>
            <person name="Sood P."/>
        </authorList>
    </citation>
    <scope>NUCLEOTIDE SEQUENCE [LARGE SCALE GENOMIC DNA]</scope>
    <source>
        <strain evidence="7">WM001</strain>
    </source>
</reference>
<dbReference type="Pfam" id="PF01490">
    <property type="entry name" value="Aa_trans"/>
    <property type="match status" value="1"/>
</dbReference>
<dbReference type="AlphaFoldDB" id="A0A1R2B1S7"/>
<keyword evidence="4 5" id="KW-0472">Membrane</keyword>
<feature type="transmembrane region" description="Helical" evidence="5">
    <location>
        <begin position="222"/>
        <end position="240"/>
    </location>
</feature>
<feature type="transmembrane region" description="Helical" evidence="5">
    <location>
        <begin position="458"/>
        <end position="481"/>
    </location>
</feature>
<gene>
    <name evidence="7" type="ORF">SteCoe_31324</name>
</gene>
<feature type="domain" description="Amino acid transporter transmembrane" evidence="6">
    <location>
        <begin position="10"/>
        <end position="480"/>
    </location>
</feature>
<feature type="transmembrane region" description="Helical" evidence="5">
    <location>
        <begin position="191"/>
        <end position="210"/>
    </location>
</feature>
<comment type="caution">
    <text evidence="7">The sequence shown here is derived from an EMBL/GenBank/DDBJ whole genome shotgun (WGS) entry which is preliminary data.</text>
</comment>
<protein>
    <recommendedName>
        <fullName evidence="6">Amino acid transporter transmembrane domain-containing protein</fullName>
    </recommendedName>
</protein>
<feature type="transmembrane region" description="Helical" evidence="5">
    <location>
        <begin position="39"/>
        <end position="59"/>
    </location>
</feature>
<dbReference type="InterPro" id="IPR013057">
    <property type="entry name" value="AA_transpt_TM"/>
</dbReference>
<dbReference type="Proteomes" id="UP000187209">
    <property type="component" value="Unassembled WGS sequence"/>
</dbReference>
<evidence type="ECO:0000259" key="6">
    <source>
        <dbReference type="Pfam" id="PF01490"/>
    </source>
</evidence>
<feature type="transmembrane region" description="Helical" evidence="5">
    <location>
        <begin position="138"/>
        <end position="158"/>
    </location>
</feature>
<comment type="subcellular location">
    <subcellularLocation>
        <location evidence="1">Membrane</location>
    </subcellularLocation>
</comment>
<evidence type="ECO:0000313" key="7">
    <source>
        <dbReference type="EMBL" id="OMJ70645.1"/>
    </source>
</evidence>
<feature type="transmembrane region" description="Helical" evidence="5">
    <location>
        <begin position="296"/>
        <end position="320"/>
    </location>
</feature>
<evidence type="ECO:0000256" key="5">
    <source>
        <dbReference type="SAM" id="Phobius"/>
    </source>
</evidence>
<dbReference type="PANTHER" id="PTHR16189">
    <property type="entry name" value="TRANSMEMBRANE PROTEIN 104-RELATED"/>
    <property type="match status" value="1"/>
</dbReference>
<feature type="transmembrane region" description="Helical" evidence="5">
    <location>
        <begin position="425"/>
        <end position="446"/>
    </location>
</feature>
<feature type="transmembrane region" description="Helical" evidence="5">
    <location>
        <begin position="349"/>
        <end position="374"/>
    </location>
</feature>
<keyword evidence="2 5" id="KW-0812">Transmembrane</keyword>
<accession>A0A1R2B1S7</accession>
<evidence type="ECO:0000256" key="2">
    <source>
        <dbReference type="ARBA" id="ARBA00022692"/>
    </source>
</evidence>
<feature type="transmembrane region" description="Helical" evidence="5">
    <location>
        <begin position="260"/>
        <end position="276"/>
    </location>
</feature>
<sequence length="484" mass="54805">MGSGTEDLGESWFVGYAFTINSLIGAGILNIPWGYSQSGVLFGLIVQFVVALISMMLSYQTMQGWCRAETIARYREKGLKAETVPLSTILFDKPHNAFNNSQENQNLIDSTDVPTGISTRKFDFYEIIKLTLGKRMAFIFNIFLFIHILSSLVSYTSIFGTSLVSNISLFGLETCNIYDYDDYINECRYKYWIYVAIFACIMLTLCFFRFREQKWWQILMCSFRLIVFSIIIITTCIAIATNSELEDDGENNADPKIFDISAFENIVPVIFLANLFQNNLPTTTNFVRDKKKNVPLINNAALLTVISIFTCLGIISSYGIEDVEKMITLNWRDYSAGGDPNDKPWWCYAISYIVIILPALDIASAFPIICSNLCDNLLSVKYGYKKASELTQSVITKYNLVMASIPLVIGFFFNDLSIILEVAGTANVVDNAIFIPLFCLAAEKIIKEKTEFDFRYNYLISIIILIISALVFVAIFVFMIAHYI</sequence>
<dbReference type="OrthoDB" id="294541at2759"/>
<keyword evidence="8" id="KW-1185">Reference proteome</keyword>
<evidence type="ECO:0000256" key="3">
    <source>
        <dbReference type="ARBA" id="ARBA00022989"/>
    </source>
</evidence>
<evidence type="ECO:0000256" key="4">
    <source>
        <dbReference type="ARBA" id="ARBA00023136"/>
    </source>
</evidence>
<name>A0A1R2B1S7_9CILI</name>
<organism evidence="7 8">
    <name type="scientific">Stentor coeruleus</name>
    <dbReference type="NCBI Taxonomy" id="5963"/>
    <lineage>
        <taxon>Eukaryota</taxon>
        <taxon>Sar</taxon>
        <taxon>Alveolata</taxon>
        <taxon>Ciliophora</taxon>
        <taxon>Postciliodesmatophora</taxon>
        <taxon>Heterotrichea</taxon>
        <taxon>Heterotrichida</taxon>
        <taxon>Stentoridae</taxon>
        <taxon>Stentor</taxon>
    </lineage>
</organism>
<dbReference type="EMBL" id="MPUH01001067">
    <property type="protein sequence ID" value="OMJ70645.1"/>
    <property type="molecule type" value="Genomic_DNA"/>
</dbReference>
<feature type="transmembrane region" description="Helical" evidence="5">
    <location>
        <begin position="395"/>
        <end position="413"/>
    </location>
</feature>